<dbReference type="Proteomes" id="UP000617634">
    <property type="component" value="Unassembled WGS sequence"/>
</dbReference>
<protein>
    <submittedName>
        <fullName evidence="2">Polysaccharide pyruvyl transferase family protein</fullName>
    </submittedName>
</protein>
<dbReference type="InterPro" id="IPR007345">
    <property type="entry name" value="Polysacch_pyruvyl_Trfase"/>
</dbReference>
<dbReference type="RefSeq" id="WP_197167171.1">
    <property type="nucleotide sequence ID" value="NZ_JADZGI010000007.1"/>
</dbReference>
<name>A0A931HGM6_9SPHN</name>
<dbReference type="PANTHER" id="PTHR36836:SF1">
    <property type="entry name" value="COLANIC ACID BIOSYNTHESIS PROTEIN WCAK"/>
    <property type="match status" value="1"/>
</dbReference>
<accession>A0A931HGM6</accession>
<feature type="domain" description="Polysaccharide pyruvyl transferase" evidence="1">
    <location>
        <begin position="45"/>
        <end position="331"/>
    </location>
</feature>
<dbReference type="GO" id="GO:0016740">
    <property type="term" value="F:transferase activity"/>
    <property type="evidence" value="ECO:0007669"/>
    <property type="project" value="UniProtKB-KW"/>
</dbReference>
<organism evidence="2 3">
    <name type="scientific">Novosphingobium aureum</name>
    <dbReference type="NCBI Taxonomy" id="2792964"/>
    <lineage>
        <taxon>Bacteria</taxon>
        <taxon>Pseudomonadati</taxon>
        <taxon>Pseudomonadota</taxon>
        <taxon>Alphaproteobacteria</taxon>
        <taxon>Sphingomonadales</taxon>
        <taxon>Sphingomonadaceae</taxon>
        <taxon>Novosphingobium</taxon>
    </lineage>
</organism>
<keyword evidence="2" id="KW-0808">Transferase</keyword>
<evidence type="ECO:0000259" key="1">
    <source>
        <dbReference type="Pfam" id="PF04230"/>
    </source>
</evidence>
<sequence length="410" mass="44546">MSNLEKRPEPMTPDKTIRIGLLWHSVSSGNLGVGALTLGNIAIVRQVAQRMGLTPQFVVMSMRDGDAPELLKGEVEVFTINSKVLLTPGGYWKTVGQLDCVLDIGAGDSFAEIYGAKRFGFMWLTKMMAAARKVPLALSPQTIGPFTKSGYKQLGAIALRSSDIVLSRDEQSLAVSRALAPRARNEMSVDVAFMLPFEDRSAQRGGEKIRVGVNASGLLFHQAETGANRFGMSYDYAKFTRELLARLCARDDVEVHLVPHATSKTDPKDDDNHLADRLVKEFPSAIRVPAFDGPSQAKSYISSLDFLVAGRMHACIGAFSSGTPVVPVAYSRKFSGLFGLLEYDHILAMTDMSVDGAVAQVLSELDKRDELARDIAVGMKKVDALLDVYRDALADLFTQALAKRGIAMAA</sequence>
<gene>
    <name evidence="2" type="ORF">I5E68_19010</name>
</gene>
<keyword evidence="3" id="KW-1185">Reference proteome</keyword>
<reference evidence="2" key="1">
    <citation type="submission" date="2020-11" db="EMBL/GenBank/DDBJ databases">
        <title>Novosphingobium aureum sp. nov., a marine bacterium isolated from sediment of a salt flat.</title>
        <authorList>
            <person name="Yoo Y."/>
            <person name="Kim J.-J."/>
        </authorList>
    </citation>
    <scope>NUCLEOTIDE SEQUENCE</scope>
    <source>
        <strain evidence="2">YJ-S2-02</strain>
    </source>
</reference>
<dbReference type="AlphaFoldDB" id="A0A931HGM6"/>
<proteinExistence type="predicted"/>
<evidence type="ECO:0000313" key="2">
    <source>
        <dbReference type="EMBL" id="MBH0115038.1"/>
    </source>
</evidence>
<dbReference type="EMBL" id="JADZGI010000007">
    <property type="protein sequence ID" value="MBH0115038.1"/>
    <property type="molecule type" value="Genomic_DNA"/>
</dbReference>
<comment type="caution">
    <text evidence="2">The sequence shown here is derived from an EMBL/GenBank/DDBJ whole genome shotgun (WGS) entry which is preliminary data.</text>
</comment>
<evidence type="ECO:0000313" key="3">
    <source>
        <dbReference type="Proteomes" id="UP000617634"/>
    </source>
</evidence>
<dbReference type="PANTHER" id="PTHR36836">
    <property type="entry name" value="COLANIC ACID BIOSYNTHESIS PROTEIN WCAK"/>
    <property type="match status" value="1"/>
</dbReference>
<dbReference type="Pfam" id="PF04230">
    <property type="entry name" value="PS_pyruv_trans"/>
    <property type="match status" value="1"/>
</dbReference>